<evidence type="ECO:0000256" key="1">
    <source>
        <dbReference type="SAM" id="MobiDB-lite"/>
    </source>
</evidence>
<feature type="compositionally biased region" description="Polar residues" evidence="1">
    <location>
        <begin position="87"/>
        <end position="96"/>
    </location>
</feature>
<organism evidence="2">
    <name type="scientific">Lygus hesperus</name>
    <name type="common">Western plant bug</name>
    <dbReference type="NCBI Taxonomy" id="30085"/>
    <lineage>
        <taxon>Eukaryota</taxon>
        <taxon>Metazoa</taxon>
        <taxon>Ecdysozoa</taxon>
        <taxon>Arthropoda</taxon>
        <taxon>Hexapoda</taxon>
        <taxon>Insecta</taxon>
        <taxon>Pterygota</taxon>
        <taxon>Neoptera</taxon>
        <taxon>Paraneoptera</taxon>
        <taxon>Hemiptera</taxon>
        <taxon>Heteroptera</taxon>
        <taxon>Panheteroptera</taxon>
        <taxon>Cimicomorpha</taxon>
        <taxon>Miridae</taxon>
        <taxon>Mirini</taxon>
        <taxon>Lygus</taxon>
    </lineage>
</organism>
<dbReference type="EMBL" id="GDHC01006490">
    <property type="protein sequence ID" value="JAQ12139.1"/>
    <property type="molecule type" value="Transcribed_RNA"/>
</dbReference>
<dbReference type="AlphaFoldDB" id="A0A0A9Y1V6"/>
<feature type="compositionally biased region" description="Polar residues" evidence="1">
    <location>
        <begin position="8"/>
        <end position="18"/>
    </location>
</feature>
<evidence type="ECO:0000313" key="3">
    <source>
        <dbReference type="EMBL" id="JAQ12139.1"/>
    </source>
</evidence>
<feature type="compositionally biased region" description="Low complexity" evidence="1">
    <location>
        <begin position="73"/>
        <end position="86"/>
    </location>
</feature>
<reference evidence="2" key="2">
    <citation type="submission" date="2014-07" db="EMBL/GenBank/DDBJ databases">
        <authorList>
            <person name="Hull J."/>
        </authorList>
    </citation>
    <scope>NUCLEOTIDE SEQUENCE</scope>
</reference>
<gene>
    <name evidence="2" type="ORF">CM83_6587</name>
    <name evidence="3" type="ORF">g.1068</name>
</gene>
<feature type="region of interest" description="Disordered" evidence="1">
    <location>
        <begin position="1"/>
        <end position="147"/>
    </location>
</feature>
<evidence type="ECO:0000313" key="2">
    <source>
        <dbReference type="EMBL" id="JAG25601.1"/>
    </source>
</evidence>
<reference evidence="3" key="3">
    <citation type="journal article" date="2016" name="Gigascience">
        <title>De novo construction of an expanded transcriptome assembly for the western tarnished plant bug, Lygus hesperus.</title>
        <authorList>
            <person name="Tassone E.E."/>
            <person name="Geib S.M."/>
            <person name="Hall B."/>
            <person name="Fabrick J.A."/>
            <person name="Brent C.S."/>
            <person name="Hull J.J."/>
        </authorList>
    </citation>
    <scope>NUCLEOTIDE SEQUENCE</scope>
</reference>
<protein>
    <submittedName>
        <fullName evidence="2">Uncharacterized protein</fullName>
    </submittedName>
</protein>
<sequence>MPKAAPSTVASMSHSKLGQGTPYGRSKENIRTSGGSGGEGRNSGQRHVANIQRPSPYQKTQPNSRFVNTTNPSASQMSYNNSSYQQTFANRNGNYKGNNSGYDSRGGDGGGSSNSNSGCNNIQQQRQRVMDLPASRDSSEMSGSGPS</sequence>
<reference evidence="2" key="1">
    <citation type="journal article" date="2014" name="PLoS ONE">
        <title>Transcriptome-Based Identification of ABC Transporters in the Western Tarnished Plant Bug Lygus hesperus.</title>
        <authorList>
            <person name="Hull J.J."/>
            <person name="Chaney K."/>
            <person name="Geib S.M."/>
            <person name="Fabrick J.A."/>
            <person name="Brent C.S."/>
            <person name="Walsh D."/>
            <person name="Lavine L.C."/>
        </authorList>
    </citation>
    <scope>NUCLEOTIDE SEQUENCE</scope>
</reference>
<dbReference type="EMBL" id="GBHO01018003">
    <property type="protein sequence ID" value="JAG25601.1"/>
    <property type="molecule type" value="Transcribed_RNA"/>
</dbReference>
<accession>A0A0A9Y1V6</accession>
<proteinExistence type="predicted"/>
<feature type="compositionally biased region" description="Polar residues" evidence="1">
    <location>
        <begin position="52"/>
        <end position="72"/>
    </location>
</feature>
<name>A0A0A9Y1V6_LYGHE</name>